<dbReference type="Pfam" id="PF13439">
    <property type="entry name" value="Glyco_transf_4"/>
    <property type="match status" value="1"/>
</dbReference>
<accession>A0A0K2GIK3</accession>
<name>A0A0K2GIK3_NITMO</name>
<proteinExistence type="predicted"/>
<dbReference type="AlphaFoldDB" id="A0A0K2GIK3"/>
<dbReference type="KEGG" id="nmv:NITMOv2_4396"/>
<dbReference type="InterPro" id="IPR028098">
    <property type="entry name" value="Glyco_trans_4-like_N"/>
</dbReference>
<evidence type="ECO:0000313" key="3">
    <source>
        <dbReference type="Proteomes" id="UP000069205"/>
    </source>
</evidence>
<keyword evidence="3" id="KW-1185">Reference proteome</keyword>
<organism evidence="2 3">
    <name type="scientific">Nitrospira moscoviensis</name>
    <dbReference type="NCBI Taxonomy" id="42253"/>
    <lineage>
        <taxon>Bacteria</taxon>
        <taxon>Pseudomonadati</taxon>
        <taxon>Nitrospirota</taxon>
        <taxon>Nitrospiria</taxon>
        <taxon>Nitrospirales</taxon>
        <taxon>Nitrospiraceae</taxon>
        <taxon>Nitrospira</taxon>
    </lineage>
</organism>
<dbReference type="Pfam" id="PF13692">
    <property type="entry name" value="Glyco_trans_1_4"/>
    <property type="match status" value="1"/>
</dbReference>
<keyword evidence="2" id="KW-0808">Transferase</keyword>
<dbReference type="OrthoDB" id="9810929at2"/>
<dbReference type="Gene3D" id="3.40.50.2000">
    <property type="entry name" value="Glycogen Phosphorylase B"/>
    <property type="match status" value="2"/>
</dbReference>
<evidence type="ECO:0000259" key="1">
    <source>
        <dbReference type="Pfam" id="PF13439"/>
    </source>
</evidence>
<dbReference type="PANTHER" id="PTHR12526">
    <property type="entry name" value="GLYCOSYLTRANSFERASE"/>
    <property type="match status" value="1"/>
</dbReference>
<dbReference type="EMBL" id="CP011801">
    <property type="protein sequence ID" value="ALA60771.1"/>
    <property type="molecule type" value="Genomic_DNA"/>
</dbReference>
<dbReference type="EC" id="2.4.-.-" evidence="2"/>
<keyword evidence="2" id="KW-0328">Glycosyltransferase</keyword>
<dbReference type="PANTHER" id="PTHR12526:SF636">
    <property type="entry name" value="BLL3647 PROTEIN"/>
    <property type="match status" value="1"/>
</dbReference>
<reference evidence="2 3" key="1">
    <citation type="journal article" date="2015" name="Proc. Natl. Acad. Sci. U.S.A.">
        <title>Expanded metabolic versatility of ubiquitous nitrite-oxidizing bacteria from the genus Nitrospira.</title>
        <authorList>
            <person name="Koch H."/>
            <person name="Lucker S."/>
            <person name="Albertsen M."/>
            <person name="Kitzinger K."/>
            <person name="Herbold C."/>
            <person name="Spieck E."/>
            <person name="Nielsen P.H."/>
            <person name="Wagner M."/>
            <person name="Daims H."/>
        </authorList>
    </citation>
    <scope>NUCLEOTIDE SEQUENCE [LARGE SCALE GENOMIC DNA]</scope>
    <source>
        <strain evidence="2 3">NSP M-1</strain>
    </source>
</reference>
<dbReference type="Proteomes" id="UP000069205">
    <property type="component" value="Chromosome"/>
</dbReference>
<feature type="domain" description="Glycosyltransferase subfamily 4-like N-terminal" evidence="1">
    <location>
        <begin position="13"/>
        <end position="173"/>
    </location>
</feature>
<dbReference type="SUPFAM" id="SSF53756">
    <property type="entry name" value="UDP-Glycosyltransferase/glycogen phosphorylase"/>
    <property type="match status" value="1"/>
</dbReference>
<protein>
    <submittedName>
        <fullName evidence="2">Putative Lipopolysaccharide core biosynthesis glycosyltransferase</fullName>
        <ecNumber evidence="2">2.4.-.-</ecNumber>
    </submittedName>
</protein>
<dbReference type="STRING" id="42253.NITMOv2_4396"/>
<evidence type="ECO:0000313" key="2">
    <source>
        <dbReference type="EMBL" id="ALA60771.1"/>
    </source>
</evidence>
<gene>
    <name evidence="2" type="ORF">NITMOv2_4396</name>
</gene>
<dbReference type="RefSeq" id="WP_053381573.1">
    <property type="nucleotide sequence ID" value="NZ_CP011801.1"/>
</dbReference>
<dbReference type="PATRIC" id="fig|42253.5.peg.4337"/>
<sequence>MKILFLIRSLESGGAERQLVVLARGLRQRGHDVAVAVFYPGGPLEDELKEDDVPIHSLEKRGRWDVLGFLTRLIQTVRRERPDVLHSYISNLVTVPVQPFCPGTRIVWGVRSSHLDFDRYDWLFRFSHKLSCRLARSADLIIANSHAGRRGHVADGYPAQKTAVIPNGIDTARFRRNPAARERIRREWGISRDEELIGLVGRLDPMKDHETFLRAAAQLSHVRPAVRFVCVGDGPSAYRAALQGRTGALGLSDRLLWAGMRSDMANVYSALDLLVNCSYGEGFSNVIGEAMACGVPCVATDVGDSRLIVGSMGALVPPKDPMALMKGMQQVLDRRLPPAEIRRPVVERFSVETLVRATEQHLLALCHGTAIESVEPRQRTLAS</sequence>
<dbReference type="GO" id="GO:0016757">
    <property type="term" value="F:glycosyltransferase activity"/>
    <property type="evidence" value="ECO:0007669"/>
    <property type="project" value="UniProtKB-KW"/>
</dbReference>